<protein>
    <recommendedName>
        <fullName evidence="8">Abasic site processing protein</fullName>
        <ecNumber evidence="8">3.4.-.-</ecNumber>
    </recommendedName>
</protein>
<keyword evidence="6" id="KW-0238">DNA-binding</keyword>
<name>A0A125QF52_PSEFL</name>
<dbReference type="Proteomes" id="UP000239731">
    <property type="component" value="Unassembled WGS sequence"/>
</dbReference>
<reference evidence="10 12" key="2">
    <citation type="submission" date="2018-03" db="EMBL/GenBank/DDBJ databases">
        <title>Blue discolouration in mozzarella cheese caused by Pseudomonas fluorescens.</title>
        <authorList>
            <person name="Chiesa F."/>
            <person name="Dalmasso A."/>
            <person name="Lomonaco S."/>
        </authorList>
    </citation>
    <scope>NUCLEOTIDE SEQUENCE [LARGE SCALE GENOMIC DNA]</scope>
    <source>
        <strain evidence="10 12">11293</strain>
    </source>
</reference>
<dbReference type="EMBL" id="LCYA01000254">
    <property type="protein sequence ID" value="KWV77112.1"/>
    <property type="molecule type" value="Genomic_DNA"/>
</dbReference>
<comment type="similarity">
    <text evidence="1 8">Belongs to the SOS response-associated peptidase family.</text>
</comment>
<dbReference type="PANTHER" id="PTHR13604">
    <property type="entry name" value="DC12-RELATED"/>
    <property type="match status" value="1"/>
</dbReference>
<evidence type="ECO:0000313" key="9">
    <source>
        <dbReference type="EMBL" id="KWV77112.1"/>
    </source>
</evidence>
<evidence type="ECO:0000313" key="12">
    <source>
        <dbReference type="Proteomes" id="UP000239731"/>
    </source>
</evidence>
<keyword evidence="2 8" id="KW-0645">Protease</keyword>
<evidence type="ECO:0000256" key="4">
    <source>
        <dbReference type="ARBA" id="ARBA00022801"/>
    </source>
</evidence>
<keyword evidence="5" id="KW-0190">Covalent protein-DNA linkage</keyword>
<keyword evidence="3" id="KW-0227">DNA damage</keyword>
<evidence type="ECO:0000256" key="5">
    <source>
        <dbReference type="ARBA" id="ARBA00023124"/>
    </source>
</evidence>
<accession>A0A125QF52</accession>
<dbReference type="EMBL" id="PVUH01000020">
    <property type="protein sequence ID" value="PRW86537.1"/>
    <property type="molecule type" value="Genomic_DNA"/>
</dbReference>
<evidence type="ECO:0000256" key="2">
    <source>
        <dbReference type="ARBA" id="ARBA00022670"/>
    </source>
</evidence>
<evidence type="ECO:0000256" key="7">
    <source>
        <dbReference type="ARBA" id="ARBA00023239"/>
    </source>
</evidence>
<dbReference type="GO" id="GO:0008233">
    <property type="term" value="F:peptidase activity"/>
    <property type="evidence" value="ECO:0007669"/>
    <property type="project" value="UniProtKB-KW"/>
</dbReference>
<dbReference type="GO" id="GO:0006508">
    <property type="term" value="P:proteolysis"/>
    <property type="evidence" value="ECO:0007669"/>
    <property type="project" value="UniProtKB-KW"/>
</dbReference>
<dbReference type="GO" id="GO:0016829">
    <property type="term" value="F:lyase activity"/>
    <property type="evidence" value="ECO:0007669"/>
    <property type="project" value="UniProtKB-KW"/>
</dbReference>
<organism evidence="9 11">
    <name type="scientific">Pseudomonas fluorescens</name>
    <dbReference type="NCBI Taxonomy" id="294"/>
    <lineage>
        <taxon>Bacteria</taxon>
        <taxon>Pseudomonadati</taxon>
        <taxon>Pseudomonadota</taxon>
        <taxon>Gammaproteobacteria</taxon>
        <taxon>Pseudomonadales</taxon>
        <taxon>Pseudomonadaceae</taxon>
        <taxon>Pseudomonas</taxon>
    </lineage>
</organism>
<dbReference type="AlphaFoldDB" id="A0A125QF52"/>
<dbReference type="SUPFAM" id="SSF143081">
    <property type="entry name" value="BB1717-like"/>
    <property type="match status" value="1"/>
</dbReference>
<dbReference type="Pfam" id="PF02586">
    <property type="entry name" value="SRAP"/>
    <property type="match status" value="1"/>
</dbReference>
<dbReference type="GO" id="GO:0106300">
    <property type="term" value="P:protein-DNA covalent cross-linking repair"/>
    <property type="evidence" value="ECO:0007669"/>
    <property type="project" value="InterPro"/>
</dbReference>
<proteinExistence type="inferred from homology"/>
<dbReference type="PANTHER" id="PTHR13604:SF0">
    <property type="entry name" value="ABASIC SITE PROCESSING PROTEIN HMCES"/>
    <property type="match status" value="1"/>
</dbReference>
<evidence type="ECO:0000256" key="3">
    <source>
        <dbReference type="ARBA" id="ARBA00022763"/>
    </source>
</evidence>
<dbReference type="Gene3D" id="3.90.1680.10">
    <property type="entry name" value="SOS response associated peptidase-like"/>
    <property type="match status" value="1"/>
</dbReference>
<evidence type="ECO:0000256" key="1">
    <source>
        <dbReference type="ARBA" id="ARBA00008136"/>
    </source>
</evidence>
<comment type="caution">
    <text evidence="9">The sequence shown here is derived from an EMBL/GenBank/DDBJ whole genome shotgun (WGS) entry which is preliminary data.</text>
</comment>
<dbReference type="GO" id="GO:0003697">
    <property type="term" value="F:single-stranded DNA binding"/>
    <property type="evidence" value="ECO:0007669"/>
    <property type="project" value="InterPro"/>
</dbReference>
<keyword evidence="4 8" id="KW-0378">Hydrolase</keyword>
<reference evidence="9 11" key="1">
    <citation type="submission" date="2015-05" db="EMBL/GenBank/DDBJ databases">
        <title>A genomic and transcriptomic approach to investigate the blue pigment phenotype in Pseudomonas fluorescens.</title>
        <authorList>
            <person name="Andreani N.A."/>
            <person name="Cardazzo B."/>
        </authorList>
    </citation>
    <scope>NUCLEOTIDE SEQUENCE [LARGE SCALE GENOMIC DNA]</scope>
    <source>
        <strain evidence="9 11">Ps_22</strain>
    </source>
</reference>
<evidence type="ECO:0000256" key="6">
    <source>
        <dbReference type="ARBA" id="ARBA00023125"/>
    </source>
</evidence>
<evidence type="ECO:0000256" key="8">
    <source>
        <dbReference type="RuleBase" id="RU364100"/>
    </source>
</evidence>
<dbReference type="PATRIC" id="fig|294.193.peg.711"/>
<dbReference type="RefSeq" id="WP_060765371.1">
    <property type="nucleotide sequence ID" value="NZ_LCYA01000254.1"/>
</dbReference>
<evidence type="ECO:0000313" key="11">
    <source>
        <dbReference type="Proteomes" id="UP000061348"/>
    </source>
</evidence>
<evidence type="ECO:0000313" key="10">
    <source>
        <dbReference type="EMBL" id="PRW86537.1"/>
    </source>
</evidence>
<dbReference type="Proteomes" id="UP000061348">
    <property type="component" value="Unassembled WGS sequence"/>
</dbReference>
<sequence length="213" mass="24350">MCSHYEAPAPQRVVETFGVEPYEQGKLNLWPGYTGPFIRGVEHVDLEAESPVPNEVLAGSFGLIPSWSKDTKIVRHTYNCRSETASVKPSYRTAWRQARHCIIPAVAIYEPDWRTGKPIPTRIVRSDGELMGIAGLWEKWHEPGTDRILHSFTMLTINADDHSFMRNYHKPEDEKRMVVILPKGLYGDWLKASASDSMEFMRQYPADRMVVAM</sequence>
<dbReference type="InterPro" id="IPR036590">
    <property type="entry name" value="SRAP-like"/>
</dbReference>
<dbReference type="EC" id="3.4.-.-" evidence="8"/>
<gene>
    <name evidence="10" type="ORF">C7A10_24440</name>
    <name evidence="9" type="ORF">PFLmoz3_06095</name>
</gene>
<keyword evidence="7" id="KW-0456">Lyase</keyword>
<dbReference type="InterPro" id="IPR003738">
    <property type="entry name" value="SRAP"/>
</dbReference>